<sequence>MNGVKPDTKDHGVEIAIVLASRQKMKIPKQTLRLHRYVEELVVFSVPKQQDIPLGMPWLKAANPDINWV</sequence>
<protein>
    <submittedName>
        <fullName evidence="1">Uncharacterized protein</fullName>
    </submittedName>
</protein>
<evidence type="ECO:0000313" key="1">
    <source>
        <dbReference type="EMBL" id="OWZ11801.1"/>
    </source>
</evidence>
<accession>A0A225W225</accession>
<organism evidence="1 2">
    <name type="scientific">Phytophthora megakarya</name>
    <dbReference type="NCBI Taxonomy" id="4795"/>
    <lineage>
        <taxon>Eukaryota</taxon>
        <taxon>Sar</taxon>
        <taxon>Stramenopiles</taxon>
        <taxon>Oomycota</taxon>
        <taxon>Peronosporomycetes</taxon>
        <taxon>Peronosporales</taxon>
        <taxon>Peronosporaceae</taxon>
        <taxon>Phytophthora</taxon>
    </lineage>
</organism>
<dbReference type="AlphaFoldDB" id="A0A225W225"/>
<proteinExistence type="predicted"/>
<gene>
    <name evidence="1" type="ORF">PHMEG_00015128</name>
</gene>
<dbReference type="OrthoDB" id="127298at2759"/>
<dbReference type="EMBL" id="NBNE01002024">
    <property type="protein sequence ID" value="OWZ11801.1"/>
    <property type="molecule type" value="Genomic_DNA"/>
</dbReference>
<comment type="caution">
    <text evidence="1">The sequence shown here is derived from an EMBL/GenBank/DDBJ whole genome shotgun (WGS) entry which is preliminary data.</text>
</comment>
<reference evidence="2" key="1">
    <citation type="submission" date="2017-03" db="EMBL/GenBank/DDBJ databases">
        <title>Phytopthora megakarya and P. palmivora, two closely related causual agents of cacao black pod achieved similar genome size and gene model numbers by different mechanisms.</title>
        <authorList>
            <person name="Ali S."/>
            <person name="Shao J."/>
            <person name="Larry D.J."/>
            <person name="Kronmiller B."/>
            <person name="Shen D."/>
            <person name="Strem M.D."/>
            <person name="Melnick R.L."/>
            <person name="Guiltinan M.J."/>
            <person name="Tyler B.M."/>
            <person name="Meinhardt L.W."/>
            <person name="Bailey B.A."/>
        </authorList>
    </citation>
    <scope>NUCLEOTIDE SEQUENCE [LARGE SCALE GENOMIC DNA]</scope>
    <source>
        <strain evidence="2">zdho120</strain>
    </source>
</reference>
<evidence type="ECO:0000313" key="2">
    <source>
        <dbReference type="Proteomes" id="UP000198211"/>
    </source>
</evidence>
<name>A0A225W225_9STRA</name>
<dbReference type="Proteomes" id="UP000198211">
    <property type="component" value="Unassembled WGS sequence"/>
</dbReference>
<keyword evidence="2" id="KW-1185">Reference proteome</keyword>